<evidence type="ECO:0000313" key="3">
    <source>
        <dbReference type="EMBL" id="SPD20135.1"/>
    </source>
</evidence>
<dbReference type="InterPro" id="IPR052343">
    <property type="entry name" value="Retrotransposon-Effector_Assoc"/>
</dbReference>
<reference evidence="3" key="1">
    <citation type="submission" date="2018-02" db="EMBL/GenBank/DDBJ databases">
        <authorList>
            <person name="Cohen D.B."/>
            <person name="Kent A.D."/>
        </authorList>
    </citation>
    <scope>NUCLEOTIDE SEQUENCE</scope>
</reference>
<dbReference type="Pfam" id="PF13966">
    <property type="entry name" value="zf-RVT"/>
    <property type="match status" value="1"/>
</dbReference>
<organism evidence="3">
    <name type="scientific">Fagus sylvatica</name>
    <name type="common">Beechnut</name>
    <dbReference type="NCBI Taxonomy" id="28930"/>
    <lineage>
        <taxon>Eukaryota</taxon>
        <taxon>Viridiplantae</taxon>
        <taxon>Streptophyta</taxon>
        <taxon>Embryophyta</taxon>
        <taxon>Tracheophyta</taxon>
        <taxon>Spermatophyta</taxon>
        <taxon>Magnoliopsida</taxon>
        <taxon>eudicotyledons</taxon>
        <taxon>Gunneridae</taxon>
        <taxon>Pentapetalae</taxon>
        <taxon>rosids</taxon>
        <taxon>fabids</taxon>
        <taxon>Fagales</taxon>
        <taxon>Fagaceae</taxon>
        <taxon>Fagus</taxon>
    </lineage>
</organism>
<evidence type="ECO:0000259" key="1">
    <source>
        <dbReference type="Pfam" id="PF00078"/>
    </source>
</evidence>
<name>A0A2N9I774_FAGSY</name>
<accession>A0A2N9I774</accession>
<dbReference type="InterPro" id="IPR026960">
    <property type="entry name" value="RVT-Znf"/>
</dbReference>
<feature type="domain" description="Reverse transcriptase zinc-binding" evidence="2">
    <location>
        <begin position="567"/>
        <end position="631"/>
    </location>
</feature>
<protein>
    <recommendedName>
        <fullName evidence="4">Reverse transcriptase domain-containing protein</fullName>
    </recommendedName>
</protein>
<evidence type="ECO:0008006" key="4">
    <source>
        <dbReference type="Google" id="ProtNLM"/>
    </source>
</evidence>
<proteinExistence type="predicted"/>
<dbReference type="CDD" id="cd01650">
    <property type="entry name" value="RT_nLTR_like"/>
    <property type="match status" value="1"/>
</dbReference>
<gene>
    <name evidence="3" type="ORF">FSB_LOCUS48017</name>
</gene>
<dbReference type="PANTHER" id="PTHR46890">
    <property type="entry name" value="NON-LTR RETROLELEMENT REVERSE TRANSCRIPTASE-LIKE PROTEIN-RELATED"/>
    <property type="match status" value="1"/>
</dbReference>
<dbReference type="EMBL" id="OIVN01004956">
    <property type="protein sequence ID" value="SPD20135.1"/>
    <property type="molecule type" value="Genomic_DNA"/>
</dbReference>
<sequence length="673" mass="76746">MWLKADGFKERVKEWWDSYIFYGTPGYIMACKLKALKVDLKKWNEEVFGNVGRVEAQKKALIVADLECTSLLEEISWQQKSRALWLREGDKNTKFFHRLANSNRRQEGDRPLLDGLDFSMISVEDALWLECPFDEEEVAGVVAGFNGDKAPGPDGFSMGFFQCCWDILKPDVMEILNYFHGLSSFEKSLNATFVSLIPKKTDALEVKDFRPISLVGSTYKILAKLLANRLKVVLPKIISASQNAFVQGRQILDSVLIASECLDSRLKSGDPGVLCKLDVEKAYDHVNWGFLSYLLQRCGFSVRWRNWIHFCISTARFSILAVREGLFLGFSVGTLAANPLMVSNLLFADDTLIFYGADSEQISNLRYVFTWFEAVSGLKINLSKSEIVPVGDVPHLEELVQLLGSRVANRLEKLQRDFLWCGMDETPKFHLVNWSQICIPLRAGGLAIRDLRSFNKALLGKWLWRYGLEREALWRLVVDANYGSLWGGWCLKSGTSPYGLSVWKFIRKGWDTFHSHGLIHWDFHFVRNVKDWELESLTTFMDLLYSCHMEGVGEDWLGWRSRATKGFTVKNFYSCLCPSHSASFPWKIIWKAKVPLRIAFFSWTAALGNLLTIDNLQKRNLIIIDWCCIYGLVGRSVLEILGIWLFGGWSRIVLCGAFGGKGMLAILRIVKDL</sequence>
<evidence type="ECO:0000259" key="2">
    <source>
        <dbReference type="Pfam" id="PF13966"/>
    </source>
</evidence>
<dbReference type="AlphaFoldDB" id="A0A2N9I774"/>
<feature type="domain" description="Reverse transcriptase" evidence="1">
    <location>
        <begin position="197"/>
        <end position="388"/>
    </location>
</feature>
<dbReference type="InterPro" id="IPR000477">
    <property type="entry name" value="RT_dom"/>
</dbReference>
<dbReference type="PANTHER" id="PTHR46890:SF1">
    <property type="entry name" value="REVERSE TRANSCRIPTASE DOMAIN-CONTAINING PROTEIN"/>
    <property type="match status" value="1"/>
</dbReference>
<dbReference type="Pfam" id="PF00078">
    <property type="entry name" value="RVT_1"/>
    <property type="match status" value="1"/>
</dbReference>